<name>A0ABY1RFN5_9MICO</name>
<proteinExistence type="predicted"/>
<keyword evidence="3" id="KW-1185">Reference proteome</keyword>
<accession>A0ABY1RFN5</accession>
<gene>
    <name evidence="2" type="ORF">SAMN06295909_2472</name>
</gene>
<reference evidence="2 3" key="1">
    <citation type="submission" date="2017-04" db="EMBL/GenBank/DDBJ databases">
        <authorList>
            <person name="Varghese N."/>
            <person name="Submissions S."/>
        </authorList>
    </citation>
    <scope>NUCLEOTIDE SEQUENCE [LARGE SCALE GENOMIC DNA]</scope>
    <source>
        <strain evidence="2 3">VKM Ac-1784</strain>
    </source>
</reference>
<organism evidence="2 3">
    <name type="scientific">Plantibacter elymi</name>
    <name type="common">nom. nud.</name>
    <dbReference type="NCBI Taxonomy" id="199708"/>
    <lineage>
        <taxon>Bacteria</taxon>
        <taxon>Bacillati</taxon>
        <taxon>Actinomycetota</taxon>
        <taxon>Actinomycetes</taxon>
        <taxon>Micrococcales</taxon>
        <taxon>Microbacteriaceae</taxon>
        <taxon>Plantibacter</taxon>
    </lineage>
</organism>
<evidence type="ECO:0000259" key="1">
    <source>
        <dbReference type="PROSITE" id="PS51671"/>
    </source>
</evidence>
<evidence type="ECO:0000313" key="2">
    <source>
        <dbReference type="EMBL" id="SMQ71172.1"/>
    </source>
</evidence>
<dbReference type="Gene3D" id="3.30.70.260">
    <property type="match status" value="1"/>
</dbReference>
<dbReference type="InterPro" id="IPR002912">
    <property type="entry name" value="ACT_dom"/>
</dbReference>
<protein>
    <recommendedName>
        <fullName evidence="1">ACT domain-containing protein</fullName>
    </recommendedName>
</protein>
<evidence type="ECO:0000313" key="3">
    <source>
        <dbReference type="Proteomes" id="UP000194464"/>
    </source>
</evidence>
<comment type="caution">
    <text evidence="2">The sequence shown here is derived from an EMBL/GenBank/DDBJ whole genome shotgun (WGS) entry which is preliminary data.</text>
</comment>
<dbReference type="PROSITE" id="PS51671">
    <property type="entry name" value="ACT"/>
    <property type="match status" value="1"/>
</dbReference>
<feature type="domain" description="ACT" evidence="1">
    <location>
        <begin position="8"/>
        <end position="81"/>
    </location>
</feature>
<dbReference type="Proteomes" id="UP000194464">
    <property type="component" value="Unassembled WGS sequence"/>
</dbReference>
<dbReference type="SUPFAM" id="SSF55021">
    <property type="entry name" value="ACT-like"/>
    <property type="match status" value="1"/>
</dbReference>
<dbReference type="InterPro" id="IPR045865">
    <property type="entry name" value="ACT-like_dom_sf"/>
</dbReference>
<dbReference type="EMBL" id="FXWJ01000003">
    <property type="protein sequence ID" value="SMQ71172.1"/>
    <property type="molecule type" value="Genomic_DNA"/>
</dbReference>
<dbReference type="RefSeq" id="WP_086474233.1">
    <property type="nucleotide sequence ID" value="NZ_FXWJ01000003.1"/>
</dbReference>
<sequence length="92" mass="10339">MDAEAVTTVEVVVSDDPTALSRIVRLVSTQPFSLTRLQFRNTPSIENGLVLMDVVAHGRAELLSKRLNRIVSVQRVRILDRQPSSPTTKERR</sequence>